<dbReference type="GO" id="GO:0005524">
    <property type="term" value="F:ATP binding"/>
    <property type="evidence" value="ECO:0007669"/>
    <property type="project" value="InterPro"/>
</dbReference>
<feature type="domain" description="Peptidase C39" evidence="1">
    <location>
        <begin position="10"/>
        <end position="138"/>
    </location>
</feature>
<dbReference type="Pfam" id="PF03412">
    <property type="entry name" value="Peptidase_C39"/>
    <property type="match status" value="1"/>
</dbReference>
<dbReference type="GO" id="GO:0008233">
    <property type="term" value="F:peptidase activity"/>
    <property type="evidence" value="ECO:0007669"/>
    <property type="project" value="InterPro"/>
</dbReference>
<evidence type="ECO:0000259" key="1">
    <source>
        <dbReference type="PROSITE" id="PS50990"/>
    </source>
</evidence>
<reference evidence="2 3" key="1">
    <citation type="journal article" date="2016" name="Nat. Commun.">
        <title>Thousands of microbial genomes shed light on interconnected biogeochemical processes in an aquifer system.</title>
        <authorList>
            <person name="Anantharaman K."/>
            <person name="Brown C.T."/>
            <person name="Hug L.A."/>
            <person name="Sharon I."/>
            <person name="Castelle C.J."/>
            <person name="Probst A.J."/>
            <person name="Thomas B.C."/>
            <person name="Singh A."/>
            <person name="Wilkins M.J."/>
            <person name="Karaoz U."/>
            <person name="Brodie E.L."/>
            <person name="Williams K.H."/>
            <person name="Hubbard S.S."/>
            <person name="Banfield J.F."/>
        </authorList>
    </citation>
    <scope>NUCLEOTIDE SEQUENCE [LARGE SCALE GENOMIC DNA]</scope>
</reference>
<sequence>MTLLTTDFKQKNGWTCGPAIARIVFDHYGYETEISEMVRKLNTTRAGTSNQDLLRLLRRYDIPFRVMQQARLADLRRLVRTHLVIVAYWIPRHREAHYSIVKKTDWHRIYFHDTWFGSTHSYSLPYFEKNWLDGADAHWLLAVRKRR</sequence>
<dbReference type="EMBL" id="MGKP01000001">
    <property type="protein sequence ID" value="OGN29964.1"/>
    <property type="molecule type" value="Genomic_DNA"/>
</dbReference>
<accession>A0A1F8GX34</accession>
<dbReference type="Proteomes" id="UP000179047">
    <property type="component" value="Unassembled WGS sequence"/>
</dbReference>
<dbReference type="PROSITE" id="PS50990">
    <property type="entry name" value="PEPTIDASE_C39"/>
    <property type="match status" value="1"/>
</dbReference>
<comment type="caution">
    <text evidence="2">The sequence shown here is derived from an EMBL/GenBank/DDBJ whole genome shotgun (WGS) entry which is preliminary data.</text>
</comment>
<name>A0A1F8GX34_9BACT</name>
<gene>
    <name evidence="2" type="ORF">A3A33_01425</name>
</gene>
<evidence type="ECO:0000313" key="3">
    <source>
        <dbReference type="Proteomes" id="UP000179047"/>
    </source>
</evidence>
<dbReference type="AlphaFoldDB" id="A0A1F8GX34"/>
<protein>
    <recommendedName>
        <fullName evidence="1">Peptidase C39 domain-containing protein</fullName>
    </recommendedName>
</protein>
<organism evidence="2 3">
    <name type="scientific">Candidatus Yanofskybacteria bacterium RIFCSPLOWO2_01_FULL_49_25</name>
    <dbReference type="NCBI Taxonomy" id="1802701"/>
    <lineage>
        <taxon>Bacteria</taxon>
        <taxon>Candidatus Yanofskyibacteriota</taxon>
    </lineage>
</organism>
<dbReference type="Gene3D" id="3.90.70.10">
    <property type="entry name" value="Cysteine proteinases"/>
    <property type="match status" value="1"/>
</dbReference>
<dbReference type="GO" id="GO:0016020">
    <property type="term" value="C:membrane"/>
    <property type="evidence" value="ECO:0007669"/>
    <property type="project" value="InterPro"/>
</dbReference>
<evidence type="ECO:0000313" key="2">
    <source>
        <dbReference type="EMBL" id="OGN29964.1"/>
    </source>
</evidence>
<dbReference type="InterPro" id="IPR005074">
    <property type="entry name" value="Peptidase_C39"/>
</dbReference>
<dbReference type="GO" id="GO:0006508">
    <property type="term" value="P:proteolysis"/>
    <property type="evidence" value="ECO:0007669"/>
    <property type="project" value="InterPro"/>
</dbReference>
<proteinExistence type="predicted"/>